<evidence type="ECO:0000313" key="4">
    <source>
        <dbReference type="EMBL" id="PWN94271.1"/>
    </source>
</evidence>
<dbReference type="PANTHER" id="PTHR11941">
    <property type="entry name" value="ENOYL-COA HYDRATASE-RELATED"/>
    <property type="match status" value="1"/>
</dbReference>
<dbReference type="SUPFAM" id="SSF52096">
    <property type="entry name" value="ClpP/crotonase"/>
    <property type="match status" value="1"/>
</dbReference>
<dbReference type="InParanoid" id="A0A316YYK7"/>
<dbReference type="AlphaFoldDB" id="A0A316YYK7"/>
<comment type="similarity">
    <text evidence="1 3">Belongs to the enoyl-CoA hydratase/isomerase family.</text>
</comment>
<dbReference type="PROSITE" id="PS00166">
    <property type="entry name" value="ENOYL_COA_HYDRATASE"/>
    <property type="match status" value="1"/>
</dbReference>
<gene>
    <name evidence="4" type="ORF">FA10DRAFT_44646</name>
</gene>
<keyword evidence="2" id="KW-0456">Lyase</keyword>
<protein>
    <submittedName>
        <fullName evidence="4">ClpP/crotonase</fullName>
    </submittedName>
</protein>
<dbReference type="EMBL" id="KZ819634">
    <property type="protein sequence ID" value="PWN94271.1"/>
    <property type="molecule type" value="Genomic_DNA"/>
</dbReference>
<proteinExistence type="inferred from homology"/>
<keyword evidence="5" id="KW-1185">Reference proteome</keyword>
<dbReference type="InterPro" id="IPR029045">
    <property type="entry name" value="ClpP/crotonase-like_dom_sf"/>
</dbReference>
<dbReference type="InterPro" id="IPR014748">
    <property type="entry name" value="Enoyl-CoA_hydra_C"/>
</dbReference>
<dbReference type="OrthoDB" id="2139957at2759"/>
<sequence length="313" mass="33907">MPSTSQLTLPSVGEHLILSLPAPKVLMLKMNRPKALNAMSFDMEQDMRKTLDWFEQTQQLWVLVLTGNGRGFCAGQDLRSFMEAADRDDDVEEEAGGDKTLSAQLKRIKSGGFGSISTRRCSKPIIAAVDGVAMGGGTELVLNCDLVLATSRSLFGLPEVARGVVAAMGGIPRIPQIAGHQRAAEMLLVGEHMSAQTAYERFGFVNAVVNVDKSESIESGQAIIEAEALRWAAKIVKNSPDAVMVTKEGLNLARDAGKEPHGIDEAAIKSFDGERSKALYDGDNIREGITAFFEKRKPEWSDPPVFSRTASKL</sequence>
<evidence type="ECO:0000256" key="3">
    <source>
        <dbReference type="RuleBase" id="RU003707"/>
    </source>
</evidence>
<dbReference type="GeneID" id="37047409"/>
<organism evidence="4 5">
    <name type="scientific">Acaromyces ingoldii</name>
    <dbReference type="NCBI Taxonomy" id="215250"/>
    <lineage>
        <taxon>Eukaryota</taxon>
        <taxon>Fungi</taxon>
        <taxon>Dikarya</taxon>
        <taxon>Basidiomycota</taxon>
        <taxon>Ustilaginomycotina</taxon>
        <taxon>Exobasidiomycetes</taxon>
        <taxon>Exobasidiales</taxon>
        <taxon>Cryptobasidiaceae</taxon>
        <taxon>Acaromyces</taxon>
    </lineage>
</organism>
<dbReference type="Gene3D" id="3.90.226.10">
    <property type="entry name" value="2-enoyl-CoA Hydratase, Chain A, domain 1"/>
    <property type="match status" value="1"/>
</dbReference>
<accession>A0A316YYK7</accession>
<dbReference type="PANTHER" id="PTHR11941:SF158">
    <property type="entry name" value="ENOYL-COA HYDRATASE (AFU_ORTHOLOGUE AFUA_2G10650)"/>
    <property type="match status" value="1"/>
</dbReference>
<dbReference type="STRING" id="215250.A0A316YYK7"/>
<dbReference type="GO" id="GO:0005739">
    <property type="term" value="C:mitochondrion"/>
    <property type="evidence" value="ECO:0007669"/>
    <property type="project" value="TreeGrafter"/>
</dbReference>
<reference evidence="4 5" key="1">
    <citation type="journal article" date="2018" name="Mol. Biol. Evol.">
        <title>Broad Genomic Sampling Reveals a Smut Pathogenic Ancestry of the Fungal Clade Ustilaginomycotina.</title>
        <authorList>
            <person name="Kijpornyongpan T."/>
            <person name="Mondo S.J."/>
            <person name="Barry K."/>
            <person name="Sandor L."/>
            <person name="Lee J."/>
            <person name="Lipzen A."/>
            <person name="Pangilinan J."/>
            <person name="LaButti K."/>
            <person name="Hainaut M."/>
            <person name="Henrissat B."/>
            <person name="Grigoriev I.V."/>
            <person name="Spatafora J.W."/>
            <person name="Aime M.C."/>
        </authorList>
    </citation>
    <scope>NUCLEOTIDE SEQUENCE [LARGE SCALE GENOMIC DNA]</scope>
    <source>
        <strain evidence="4 5">MCA 4198</strain>
    </source>
</reference>
<dbReference type="Pfam" id="PF00378">
    <property type="entry name" value="ECH_1"/>
    <property type="match status" value="1"/>
</dbReference>
<dbReference type="GO" id="GO:0006635">
    <property type="term" value="P:fatty acid beta-oxidation"/>
    <property type="evidence" value="ECO:0007669"/>
    <property type="project" value="TreeGrafter"/>
</dbReference>
<dbReference type="CDD" id="cd06558">
    <property type="entry name" value="crotonase-like"/>
    <property type="match status" value="1"/>
</dbReference>
<evidence type="ECO:0000256" key="1">
    <source>
        <dbReference type="ARBA" id="ARBA00005254"/>
    </source>
</evidence>
<evidence type="ECO:0000256" key="2">
    <source>
        <dbReference type="ARBA" id="ARBA00023239"/>
    </source>
</evidence>
<dbReference type="FunFam" id="3.90.226.10:FF:000104">
    <property type="entry name" value="Related to enoyl-CoA hydratase"/>
    <property type="match status" value="1"/>
</dbReference>
<evidence type="ECO:0000313" key="5">
    <source>
        <dbReference type="Proteomes" id="UP000245768"/>
    </source>
</evidence>
<dbReference type="InterPro" id="IPR018376">
    <property type="entry name" value="Enoyl-CoA_hyd/isom_CS"/>
</dbReference>
<dbReference type="Proteomes" id="UP000245768">
    <property type="component" value="Unassembled WGS sequence"/>
</dbReference>
<dbReference type="GO" id="GO:0016829">
    <property type="term" value="F:lyase activity"/>
    <property type="evidence" value="ECO:0007669"/>
    <property type="project" value="UniProtKB-KW"/>
</dbReference>
<dbReference type="RefSeq" id="XP_025381469.1">
    <property type="nucleotide sequence ID" value="XM_025525493.1"/>
</dbReference>
<name>A0A316YYK7_9BASI</name>
<dbReference type="InterPro" id="IPR001753">
    <property type="entry name" value="Enoyl-CoA_hydra/iso"/>
</dbReference>
<dbReference type="Gene3D" id="1.10.12.10">
    <property type="entry name" value="Lyase 2-enoyl-coa Hydratase, Chain A, domain 2"/>
    <property type="match status" value="1"/>
</dbReference>